<comment type="caution">
    <text evidence="1">The sequence shown here is derived from an EMBL/GenBank/DDBJ whole genome shotgun (WGS) entry which is preliminary data.</text>
</comment>
<name>A0ABY2QKB7_9SPHN</name>
<evidence type="ECO:0000313" key="1">
    <source>
        <dbReference type="EMBL" id="THG41413.1"/>
    </source>
</evidence>
<protein>
    <submittedName>
        <fullName evidence="1">TIGR02117 family protein</fullName>
    </submittedName>
</protein>
<dbReference type="InterPro" id="IPR011727">
    <property type="entry name" value="CHP02117"/>
</dbReference>
<evidence type="ECO:0000313" key="2">
    <source>
        <dbReference type="Proteomes" id="UP000308038"/>
    </source>
</evidence>
<sequence>MRRRPLLILVAVVLALVAYPLAGMVGGVLPANREWVAPAQGITLYVESNGIHTGIIMPKLAAGVDWRPYFPARDLRDPRFAAYDHVSVGWGEHEFYLETPTWADLRPGVVVAAAIGSNRTLVHVDHLPAPSPTGEARRLVVTPAQYRRLAAFIQASLVPGGAHYPGYFGNDAFYEARGRYDAIHTCNAWVGEALRFAGVRVGRWTPFPATVMWWFPRHD</sequence>
<dbReference type="Pfam" id="PF09601">
    <property type="entry name" value="DUF2459"/>
    <property type="match status" value="1"/>
</dbReference>
<accession>A0ABY2QKB7</accession>
<dbReference type="EMBL" id="SSTI01000002">
    <property type="protein sequence ID" value="THG41413.1"/>
    <property type="molecule type" value="Genomic_DNA"/>
</dbReference>
<organism evidence="1 2">
    <name type="scientific">Sphingomonas olei</name>
    <dbReference type="NCBI Taxonomy" id="1886787"/>
    <lineage>
        <taxon>Bacteria</taxon>
        <taxon>Pseudomonadati</taxon>
        <taxon>Pseudomonadota</taxon>
        <taxon>Alphaproteobacteria</taxon>
        <taxon>Sphingomonadales</taxon>
        <taxon>Sphingomonadaceae</taxon>
        <taxon>Sphingomonas</taxon>
    </lineage>
</organism>
<dbReference type="RefSeq" id="WP_136450642.1">
    <property type="nucleotide sequence ID" value="NZ_SSTI01000002.1"/>
</dbReference>
<keyword evidence="2" id="KW-1185">Reference proteome</keyword>
<reference evidence="1 2" key="1">
    <citation type="submission" date="2019-04" db="EMBL/GenBank/DDBJ databases">
        <title>Microbes associate with the intestines of laboratory mice.</title>
        <authorList>
            <person name="Navarre W."/>
            <person name="Wong E."/>
            <person name="Huang K.C."/>
            <person name="Tropini C."/>
            <person name="Ng K."/>
            <person name="Yu B."/>
        </authorList>
    </citation>
    <scope>NUCLEOTIDE SEQUENCE [LARGE SCALE GENOMIC DNA]</scope>
    <source>
        <strain evidence="1 2">NM83_B4-11</strain>
    </source>
</reference>
<dbReference type="Proteomes" id="UP000308038">
    <property type="component" value="Unassembled WGS sequence"/>
</dbReference>
<gene>
    <name evidence="1" type="ORF">E5988_02475</name>
</gene>
<proteinExistence type="predicted"/>
<dbReference type="NCBIfam" id="TIGR02117">
    <property type="entry name" value="chp_urease_rgn"/>
    <property type="match status" value="1"/>
</dbReference>